<dbReference type="SMART" id="SM00015">
    <property type="entry name" value="IQ"/>
    <property type="match status" value="4"/>
</dbReference>
<dbReference type="InterPro" id="IPR018391">
    <property type="entry name" value="PQQ_b-propeller_rpt"/>
</dbReference>
<evidence type="ECO:0000256" key="3">
    <source>
        <dbReference type="SAM" id="SignalP"/>
    </source>
</evidence>
<feature type="compositionally biased region" description="Low complexity" evidence="2">
    <location>
        <begin position="831"/>
        <end position="843"/>
    </location>
</feature>
<evidence type="ECO:0000256" key="2">
    <source>
        <dbReference type="SAM" id="MobiDB-lite"/>
    </source>
</evidence>
<dbReference type="Gene3D" id="2.130.10.10">
    <property type="entry name" value="YVTN repeat-like/Quinoprotein amine dehydrogenase"/>
    <property type="match status" value="2"/>
</dbReference>
<keyword evidence="1" id="KW-0175">Coiled coil</keyword>
<dbReference type="InterPro" id="IPR035897">
    <property type="entry name" value="Toll_tir_struct_dom_sf"/>
</dbReference>
<keyword evidence="5" id="KW-1185">Reference proteome</keyword>
<comment type="caution">
    <text evidence="4">The sequence shown here is derived from an EMBL/GenBank/DDBJ whole genome shotgun (WGS) entry which is preliminary data.</text>
</comment>
<dbReference type="InterPro" id="IPR015943">
    <property type="entry name" value="WD40/YVTN_repeat-like_dom_sf"/>
</dbReference>
<accession>A0ABP0IK92</accession>
<feature type="compositionally biased region" description="Acidic residues" evidence="2">
    <location>
        <begin position="844"/>
        <end position="855"/>
    </location>
</feature>
<feature type="region of interest" description="Disordered" evidence="2">
    <location>
        <begin position="623"/>
        <end position="694"/>
    </location>
</feature>
<organism evidence="4 5">
    <name type="scientific">Durusdinium trenchii</name>
    <dbReference type="NCBI Taxonomy" id="1381693"/>
    <lineage>
        <taxon>Eukaryota</taxon>
        <taxon>Sar</taxon>
        <taxon>Alveolata</taxon>
        <taxon>Dinophyceae</taxon>
        <taxon>Suessiales</taxon>
        <taxon>Symbiodiniaceae</taxon>
        <taxon>Durusdinium</taxon>
    </lineage>
</organism>
<feature type="coiled-coil region" evidence="1">
    <location>
        <begin position="1414"/>
        <end position="1445"/>
    </location>
</feature>
<feature type="chain" id="PRO_5046610379" evidence="3">
    <location>
        <begin position="20"/>
        <end position="1464"/>
    </location>
</feature>
<dbReference type="SUPFAM" id="SSF50998">
    <property type="entry name" value="Quinoprotein alcohol dehydrogenase-like"/>
    <property type="match status" value="1"/>
</dbReference>
<gene>
    <name evidence="4" type="ORF">SCF082_LOCUS7273</name>
</gene>
<dbReference type="PROSITE" id="PS50096">
    <property type="entry name" value="IQ"/>
    <property type="match status" value="3"/>
</dbReference>
<evidence type="ECO:0000256" key="1">
    <source>
        <dbReference type="SAM" id="Coils"/>
    </source>
</evidence>
<reference evidence="4 5" key="1">
    <citation type="submission" date="2024-02" db="EMBL/GenBank/DDBJ databases">
        <authorList>
            <person name="Chen Y."/>
            <person name="Shah S."/>
            <person name="Dougan E. K."/>
            <person name="Thang M."/>
            <person name="Chan C."/>
        </authorList>
    </citation>
    <scope>NUCLEOTIDE SEQUENCE [LARGE SCALE GENOMIC DNA]</scope>
</reference>
<dbReference type="Gene3D" id="3.40.50.10140">
    <property type="entry name" value="Toll/interleukin-1 receptor homology (TIR) domain"/>
    <property type="match status" value="1"/>
</dbReference>
<dbReference type="InterPro" id="IPR000048">
    <property type="entry name" value="IQ_motif_EF-hand-BS"/>
</dbReference>
<feature type="region of interest" description="Disordered" evidence="2">
    <location>
        <begin position="831"/>
        <end position="878"/>
    </location>
</feature>
<dbReference type="EMBL" id="CAXAMM010004065">
    <property type="protein sequence ID" value="CAK9002276.1"/>
    <property type="molecule type" value="Genomic_DNA"/>
</dbReference>
<sequence>MVKLFLAAWVAAHAIYAAAGMCENLDLDGYQEGAVWPGFRWERGDRWGRDTLALDTQLEEVWRFNDTDGSRVFGTPVALMDGSIVFSTAENVYKLTKDGELVWSYNEPLSGLRGAITPLPDGGFVFGTNDGIRKIDAQGHPIFNPTTANQPVHSGIAINANGDMFFASIDGFLFKVAASGARLWSFDLECGIVVSTPAISMDGGIVVSCHAGFVVKLQDGLTEPTELWRFNADGLSFLASPVLQPNSNVLIGSYDFKFYDVDGGTGQVVGGNKITVTSNVIHSTAAVFTTHVFFGSHDFAVRKLQTADFGLVRELSLEGEVFASPAIDCAGNVFLADYNGTVHVTSISLDVNQTFEMGARIHASPVISADSALIVCSDLGECAKFQSPAVVPDASPLGTGGQDISTAIVAASAASVVLVGLAAAIICQRRQSTPTKRGLLSHYKAEAGPTARIIKTFMERKLQPFLDVDDLDDLGKLSEHVRSAKALVVLLTKNYLSRPYCLLELVVAHRAGLQIVSVHIQRVAFEFDFATFDNLDQAIPEPTWVKLKELGFEKDGVVPAINRLREIIAVPFNPNADRRDLEHQVDRILEKVSAIASSKLWRLRVRASLSLLVSMSPGRKRNAGVCTPVMRGGATRRKRSRGAAAPKQRGGAAEVWGSGAAKTAGRRSDARSRGADTTQRRQREKERQHKHGSEIGRLAELADFGVRVRRRGVEHPLQGMVFDFYQRDVQDLFRESELNKTLNIRCLRCKAEDVLGRKRSSGREAVQRTSQRACTACRKLLREAEEKAERLEMLAELDREEREREVSKKRAKRKREAYSAMFKPLALQPLKSRSKLSLPSAEQSDSEDDEGEEAFEASRLGPKEDEQKNDEEDEDDDDEVAIHEQGMFLPPPMQLESLLPVSLASKRDFIRMVRAHRKHRKKLDKLRKLAAQERHALAERQRKHAQDEAERTRQEEIIRMSLKRMTQRTLVRAMGTWHANVRFLVKRRLLASLSTTRSVETTWRTWRQLVADRKIEKLCGAIAVQCHWRRVQARRRVDKKRKDWRAARVLQRFARTVLAKAVLRLARRKMAQQNQKVKEFLMHLWGNRVLQTFEAWRHHTRVCKHVKYLSNRTGLHLLEFCVSRWRRNANQLRRARVKSAVSDLQRVGRGFVARLRFQIRCEQRDAAVMIQGMARNRFARNVLRQKLRQRRVVRKKLRLRLGENKRMRFESWRVYVRQLKLLRQMMRGSRERALEYRFGQFVHRRDCAIDVQRVFRGWAGRRKAKRHRQALLLDMAKNGMSSMGDKERIKVLFDPQYDSEKLRQLRKDFLRIKRLALVQERKRLVEEKRAARAAEVGSGRVALWKLERRAARRAAACPVNDDDQEDDQDEEKQLLAGFTKQELNHPDEVEVNIHGTMQLFTISTHSAFLEKVLGQDIQEEISKLSDGLEKLRETLRQEAEEWQTILRTFLGAKKGATRNVEGDV</sequence>
<evidence type="ECO:0000313" key="4">
    <source>
        <dbReference type="EMBL" id="CAK9002276.1"/>
    </source>
</evidence>
<feature type="signal peptide" evidence="3">
    <location>
        <begin position="1"/>
        <end position="19"/>
    </location>
</feature>
<feature type="compositionally biased region" description="Acidic residues" evidence="2">
    <location>
        <begin position="867"/>
        <end position="878"/>
    </location>
</feature>
<keyword evidence="3" id="KW-0732">Signal</keyword>
<dbReference type="PANTHER" id="PTHR34512:SF30">
    <property type="entry name" value="OUTER MEMBRANE PROTEIN ASSEMBLY FACTOR BAMB"/>
    <property type="match status" value="1"/>
</dbReference>
<proteinExistence type="predicted"/>
<name>A0ABP0IK92_9DINO</name>
<feature type="coiled-coil region" evidence="1">
    <location>
        <begin position="774"/>
        <end position="817"/>
    </location>
</feature>
<evidence type="ECO:0000313" key="5">
    <source>
        <dbReference type="Proteomes" id="UP001642464"/>
    </source>
</evidence>
<feature type="compositionally biased region" description="Basic and acidic residues" evidence="2">
    <location>
        <begin position="666"/>
        <end position="694"/>
    </location>
</feature>
<dbReference type="SMART" id="SM00564">
    <property type="entry name" value="PQQ"/>
    <property type="match status" value="5"/>
</dbReference>
<protein>
    <submittedName>
        <fullName evidence="4">Desiccation/radiation resistance protein DR_1769</fullName>
    </submittedName>
</protein>
<dbReference type="SUPFAM" id="SSF52200">
    <property type="entry name" value="Toll/Interleukin receptor TIR domain"/>
    <property type="match status" value="1"/>
</dbReference>
<feature type="coiled-coil region" evidence="1">
    <location>
        <begin position="923"/>
        <end position="955"/>
    </location>
</feature>
<dbReference type="InterPro" id="IPR011047">
    <property type="entry name" value="Quinoprotein_ADH-like_sf"/>
</dbReference>
<dbReference type="PANTHER" id="PTHR34512">
    <property type="entry name" value="CELL SURFACE PROTEIN"/>
    <property type="match status" value="1"/>
</dbReference>
<dbReference type="Proteomes" id="UP001642464">
    <property type="component" value="Unassembled WGS sequence"/>
</dbReference>